<keyword evidence="4" id="KW-0238">DNA-binding</keyword>
<evidence type="ECO:0000313" key="10">
    <source>
        <dbReference type="EMBL" id="KKN60940.1"/>
    </source>
</evidence>
<dbReference type="EMBL" id="LAZR01000677">
    <property type="protein sequence ID" value="KKN60940.1"/>
    <property type="molecule type" value="Genomic_DNA"/>
</dbReference>
<protein>
    <recommendedName>
        <fullName evidence="2">Transcription elongation factor GreA</fullName>
    </recommendedName>
    <alternativeName>
        <fullName evidence="7">Transcript cleavage factor GreA</fullName>
    </alternativeName>
</protein>
<dbReference type="GO" id="GO:0070063">
    <property type="term" value="F:RNA polymerase binding"/>
    <property type="evidence" value="ECO:0007669"/>
    <property type="project" value="InterPro"/>
</dbReference>
<dbReference type="InterPro" id="IPR018151">
    <property type="entry name" value="TF_GreA/GreB_CS"/>
</dbReference>
<name>A0A0F9RWZ8_9ZZZZ</name>
<dbReference type="NCBIfam" id="TIGR01462">
    <property type="entry name" value="greA"/>
    <property type="match status" value="1"/>
</dbReference>
<evidence type="ECO:0000256" key="1">
    <source>
        <dbReference type="ARBA" id="ARBA00008213"/>
    </source>
</evidence>
<dbReference type="InterPro" id="IPR028624">
    <property type="entry name" value="Tscrpt_elong_fac_GreA/B"/>
</dbReference>
<proteinExistence type="inferred from homology"/>
<dbReference type="FunFam" id="1.10.287.180:FF:000001">
    <property type="entry name" value="Transcription elongation factor GreA"/>
    <property type="match status" value="1"/>
</dbReference>
<dbReference type="InterPro" id="IPR006359">
    <property type="entry name" value="Tscrpt_elong_fac_GreA"/>
</dbReference>
<dbReference type="InterPro" id="IPR023459">
    <property type="entry name" value="Tscrpt_elong_fac_GreA/B_fam"/>
</dbReference>
<dbReference type="Pfam" id="PF03449">
    <property type="entry name" value="GreA_GreB_N"/>
    <property type="match status" value="1"/>
</dbReference>
<organism evidence="10">
    <name type="scientific">marine sediment metagenome</name>
    <dbReference type="NCBI Taxonomy" id="412755"/>
    <lineage>
        <taxon>unclassified sequences</taxon>
        <taxon>metagenomes</taxon>
        <taxon>ecological metagenomes</taxon>
    </lineage>
</organism>
<evidence type="ECO:0000256" key="7">
    <source>
        <dbReference type="ARBA" id="ARBA00030776"/>
    </source>
</evidence>
<dbReference type="PROSITE" id="PS00829">
    <property type="entry name" value="GREAB_1"/>
    <property type="match status" value="1"/>
</dbReference>
<dbReference type="Gene3D" id="3.10.50.30">
    <property type="entry name" value="Transcription elongation factor, GreA/GreB, C-terminal domain"/>
    <property type="match status" value="1"/>
</dbReference>
<comment type="caution">
    <text evidence="10">The sequence shown here is derived from an EMBL/GenBank/DDBJ whole genome shotgun (WGS) entry which is preliminary data.</text>
</comment>
<dbReference type="InterPro" id="IPR022691">
    <property type="entry name" value="Tscrpt_elong_fac_GreA/B_N"/>
</dbReference>
<reference evidence="10" key="1">
    <citation type="journal article" date="2015" name="Nature">
        <title>Complex archaea that bridge the gap between prokaryotes and eukaryotes.</title>
        <authorList>
            <person name="Spang A."/>
            <person name="Saw J.H."/>
            <person name="Jorgensen S.L."/>
            <person name="Zaremba-Niedzwiedzka K."/>
            <person name="Martijn J."/>
            <person name="Lind A.E."/>
            <person name="van Eijk R."/>
            <person name="Schleper C."/>
            <person name="Guy L."/>
            <person name="Ettema T.J."/>
        </authorList>
    </citation>
    <scope>NUCLEOTIDE SEQUENCE</scope>
</reference>
<gene>
    <name evidence="10" type="ORF">LCGC14_0526820</name>
</gene>
<evidence type="ECO:0000256" key="6">
    <source>
        <dbReference type="ARBA" id="ARBA00024916"/>
    </source>
</evidence>
<evidence type="ECO:0000256" key="3">
    <source>
        <dbReference type="ARBA" id="ARBA00023015"/>
    </source>
</evidence>
<dbReference type="InterPro" id="IPR001437">
    <property type="entry name" value="Tscrpt_elong_fac_GreA/B_C"/>
</dbReference>
<dbReference type="PANTHER" id="PTHR30437:SF4">
    <property type="entry name" value="TRANSCRIPTION ELONGATION FACTOR GREA"/>
    <property type="match status" value="1"/>
</dbReference>
<evidence type="ECO:0000259" key="8">
    <source>
        <dbReference type="Pfam" id="PF01272"/>
    </source>
</evidence>
<evidence type="ECO:0000259" key="9">
    <source>
        <dbReference type="Pfam" id="PF03449"/>
    </source>
</evidence>
<dbReference type="NCBIfam" id="NF001261">
    <property type="entry name" value="PRK00226.1-2"/>
    <property type="match status" value="1"/>
</dbReference>
<dbReference type="AlphaFoldDB" id="A0A0F9RWZ8"/>
<dbReference type="PIRSF" id="PIRSF006092">
    <property type="entry name" value="GreA_GreB"/>
    <property type="match status" value="1"/>
</dbReference>
<evidence type="ECO:0000256" key="2">
    <source>
        <dbReference type="ARBA" id="ARBA00013729"/>
    </source>
</evidence>
<dbReference type="Pfam" id="PF01272">
    <property type="entry name" value="GreA_GreB"/>
    <property type="match status" value="1"/>
</dbReference>
<dbReference type="GO" id="GO:0003677">
    <property type="term" value="F:DNA binding"/>
    <property type="evidence" value="ECO:0007669"/>
    <property type="project" value="UniProtKB-KW"/>
</dbReference>
<comment type="function">
    <text evidence="6">Necessary for efficient RNA polymerase transcription elongation past template-encoded arresting sites. The arresting sites in DNA have the property of trapping a certain fraction of elongating RNA polymerases that pass through, resulting in locked ternary complexes. Cleavage of the nascent transcript by cleavage factors such as GreA or GreB allows the resumption of elongation from the new 3'terminus. GreA releases sequences of 2 to 3 nucleotides.</text>
</comment>
<dbReference type="PANTHER" id="PTHR30437">
    <property type="entry name" value="TRANSCRIPTION ELONGATION FACTOR GREA"/>
    <property type="match status" value="1"/>
</dbReference>
<dbReference type="InterPro" id="IPR036953">
    <property type="entry name" value="GreA/GreB_C_sf"/>
</dbReference>
<feature type="domain" description="Transcription elongation factor GreA/GreB C-terminal" evidence="8">
    <location>
        <begin position="82"/>
        <end position="156"/>
    </location>
</feature>
<dbReference type="FunFam" id="3.10.50.30:FF:000001">
    <property type="entry name" value="Transcription elongation factor GreA"/>
    <property type="match status" value="1"/>
</dbReference>
<dbReference type="NCBIfam" id="NF001263">
    <property type="entry name" value="PRK00226.1-4"/>
    <property type="match status" value="1"/>
</dbReference>
<keyword evidence="3" id="KW-0805">Transcription regulation</keyword>
<comment type="similarity">
    <text evidence="1">Belongs to the GreA/GreB family.</text>
</comment>
<dbReference type="SUPFAM" id="SSF54534">
    <property type="entry name" value="FKBP-like"/>
    <property type="match status" value="1"/>
</dbReference>
<sequence length="172" mass="18851">MDKEVILTKEGYKKLEEELDILLNTKRREIAARIKQAIEFGDLSENSEYDDAKNEQAFIEGRISQIKEMIANATFIDDKKASSDVVAVGSTINLRDVQTSEKLSYQMVGFAEADPANHKISNESPVGKAILGKKAGETVEVTTPGGTLKYRIMSITGNGKAAGKKSRAAKKR</sequence>
<dbReference type="GO" id="GO:0006354">
    <property type="term" value="P:DNA-templated transcription elongation"/>
    <property type="evidence" value="ECO:0007669"/>
    <property type="project" value="TreeGrafter"/>
</dbReference>
<keyword evidence="5" id="KW-0804">Transcription</keyword>
<dbReference type="SUPFAM" id="SSF46557">
    <property type="entry name" value="GreA transcript cleavage protein, N-terminal domain"/>
    <property type="match status" value="1"/>
</dbReference>
<dbReference type="GO" id="GO:0032784">
    <property type="term" value="P:regulation of DNA-templated transcription elongation"/>
    <property type="evidence" value="ECO:0007669"/>
    <property type="project" value="InterPro"/>
</dbReference>
<dbReference type="InterPro" id="IPR036805">
    <property type="entry name" value="Tscrpt_elong_fac_GreA/B_N_sf"/>
</dbReference>
<dbReference type="HAMAP" id="MF_00105">
    <property type="entry name" value="GreA_GreB"/>
    <property type="match status" value="1"/>
</dbReference>
<evidence type="ECO:0000256" key="5">
    <source>
        <dbReference type="ARBA" id="ARBA00023163"/>
    </source>
</evidence>
<dbReference type="Gene3D" id="1.10.287.180">
    <property type="entry name" value="Transcription elongation factor, GreA/GreB, N-terminal domain"/>
    <property type="match status" value="1"/>
</dbReference>
<accession>A0A0F9RWZ8</accession>
<evidence type="ECO:0000256" key="4">
    <source>
        <dbReference type="ARBA" id="ARBA00023125"/>
    </source>
</evidence>
<feature type="domain" description="Transcription elongation factor GreA/GreB N-terminal" evidence="9">
    <location>
        <begin position="5"/>
        <end position="73"/>
    </location>
</feature>
<dbReference type="PROSITE" id="PS00830">
    <property type="entry name" value="GREAB_2"/>
    <property type="match status" value="1"/>
</dbReference>